<evidence type="ECO:0000313" key="1">
    <source>
        <dbReference type="EMBL" id="CAK5283135.1"/>
    </source>
</evidence>
<reference evidence="1" key="1">
    <citation type="submission" date="2023-11" db="EMBL/GenBank/DDBJ databases">
        <authorList>
            <person name="De Vega J J."/>
            <person name="De Vega J J."/>
        </authorList>
    </citation>
    <scope>NUCLEOTIDE SEQUENCE</scope>
</reference>
<sequence length="91" mass="10749">MAKIDELYEKTSNSHAYMIAMVPHPAYKMDYFHNHWPLYLQRDAEKALEQIVRDCSCLTFRATEISCSSVSTMNSSMLWQRPTFWRNQSPL</sequence>
<dbReference type="AlphaFoldDB" id="A0AAD2K7H7"/>
<evidence type="ECO:0000313" key="2">
    <source>
        <dbReference type="Proteomes" id="UP001295794"/>
    </source>
</evidence>
<comment type="caution">
    <text evidence="1">The sequence shown here is derived from an EMBL/GenBank/DDBJ whole genome shotgun (WGS) entry which is preliminary data.</text>
</comment>
<organism evidence="1 2">
    <name type="scientific">Mycena citricolor</name>
    <dbReference type="NCBI Taxonomy" id="2018698"/>
    <lineage>
        <taxon>Eukaryota</taxon>
        <taxon>Fungi</taxon>
        <taxon>Dikarya</taxon>
        <taxon>Basidiomycota</taxon>
        <taxon>Agaricomycotina</taxon>
        <taxon>Agaricomycetes</taxon>
        <taxon>Agaricomycetidae</taxon>
        <taxon>Agaricales</taxon>
        <taxon>Marasmiineae</taxon>
        <taxon>Mycenaceae</taxon>
        <taxon>Mycena</taxon>
    </lineage>
</organism>
<proteinExistence type="predicted"/>
<gene>
    <name evidence="1" type="ORF">MYCIT1_LOCUS35427</name>
</gene>
<dbReference type="EMBL" id="CAVNYO010000466">
    <property type="protein sequence ID" value="CAK5283135.1"/>
    <property type="molecule type" value="Genomic_DNA"/>
</dbReference>
<name>A0AAD2K7H7_9AGAR</name>
<dbReference type="Proteomes" id="UP001295794">
    <property type="component" value="Unassembled WGS sequence"/>
</dbReference>
<protein>
    <submittedName>
        <fullName evidence="1">Uncharacterized protein</fullName>
    </submittedName>
</protein>
<accession>A0AAD2K7H7</accession>
<keyword evidence="2" id="KW-1185">Reference proteome</keyword>